<evidence type="ECO:0000313" key="2">
    <source>
        <dbReference type="Proteomes" id="UP000626982"/>
    </source>
</evidence>
<evidence type="ECO:0000313" key="1">
    <source>
        <dbReference type="EMBL" id="GGN87967.1"/>
    </source>
</evidence>
<comment type="caution">
    <text evidence="1">The sequence shown here is derived from an EMBL/GenBank/DDBJ whole genome shotgun (WGS) entry which is preliminary data.</text>
</comment>
<organism evidence="1 2">
    <name type="scientific">Agrococcus terreus</name>
    <dbReference type="NCBI Taxonomy" id="574649"/>
    <lineage>
        <taxon>Bacteria</taxon>
        <taxon>Bacillati</taxon>
        <taxon>Actinomycetota</taxon>
        <taxon>Actinomycetes</taxon>
        <taxon>Micrococcales</taxon>
        <taxon>Microbacteriaceae</taxon>
        <taxon>Agrococcus</taxon>
    </lineage>
</organism>
<dbReference type="InterPro" id="IPR045773">
    <property type="entry name" value="DUF6226"/>
</dbReference>
<protein>
    <submittedName>
        <fullName evidence="1">Uncharacterized protein</fullName>
    </submittedName>
</protein>
<name>A0ABQ2KPZ0_9MICO</name>
<reference evidence="2" key="1">
    <citation type="journal article" date="2019" name="Int. J. Syst. Evol. Microbiol.">
        <title>The Global Catalogue of Microorganisms (GCM) 10K type strain sequencing project: providing services to taxonomists for standard genome sequencing and annotation.</title>
        <authorList>
            <consortium name="The Broad Institute Genomics Platform"/>
            <consortium name="The Broad Institute Genome Sequencing Center for Infectious Disease"/>
            <person name="Wu L."/>
            <person name="Ma J."/>
        </authorList>
    </citation>
    <scope>NUCLEOTIDE SEQUENCE [LARGE SCALE GENOMIC DNA]</scope>
    <source>
        <strain evidence="2">CGMCC 1.6960</strain>
    </source>
</reference>
<accession>A0ABQ2KPZ0</accession>
<dbReference type="EMBL" id="BMLM01000002">
    <property type="protein sequence ID" value="GGN87967.1"/>
    <property type="molecule type" value="Genomic_DNA"/>
</dbReference>
<keyword evidence="2" id="KW-1185">Reference proteome</keyword>
<dbReference type="Proteomes" id="UP000626982">
    <property type="component" value="Unassembled WGS sequence"/>
</dbReference>
<dbReference type="RefSeq" id="WP_188718452.1">
    <property type="nucleotide sequence ID" value="NZ_BAABBD010000003.1"/>
</dbReference>
<gene>
    <name evidence="1" type="ORF">GCM10010968_23040</name>
</gene>
<proteinExistence type="predicted"/>
<sequence>MRDWMPALRPVTILGDDGRPIPFGERWGAAGPPDDAYSRVTHPERYAQLHEVADALLAHLLATYECEAVEDRELRAEDRELRAVVVRAAPGTWPLRLSWTAFPGALAEVGDDVPAGGPICGCDACDETLERAVDALVVPVLDLAAGRGRGLAWPERP</sequence>
<dbReference type="Pfam" id="PF19736">
    <property type="entry name" value="DUF6226"/>
    <property type="match status" value="1"/>
</dbReference>